<evidence type="ECO:0000256" key="1">
    <source>
        <dbReference type="SAM" id="MobiDB-lite"/>
    </source>
</evidence>
<dbReference type="Proteomes" id="UP000297871">
    <property type="component" value="Unassembled WGS sequence"/>
</dbReference>
<evidence type="ECO:0000313" key="4">
    <source>
        <dbReference type="Proteomes" id="UP000297871"/>
    </source>
</evidence>
<evidence type="ECO:0000256" key="2">
    <source>
        <dbReference type="SAM" id="Phobius"/>
    </source>
</evidence>
<keyword evidence="2" id="KW-0812">Transmembrane</keyword>
<accession>A0A4R9J445</accession>
<dbReference type="RefSeq" id="WP_135616856.1">
    <property type="nucleotide sequence ID" value="NZ_JBNURZ010000004.1"/>
</dbReference>
<organism evidence="3 4">
    <name type="scientific">Leptospira koniambonensis</name>
    <dbReference type="NCBI Taxonomy" id="2484950"/>
    <lineage>
        <taxon>Bacteria</taxon>
        <taxon>Pseudomonadati</taxon>
        <taxon>Spirochaetota</taxon>
        <taxon>Spirochaetia</taxon>
        <taxon>Leptospirales</taxon>
        <taxon>Leptospiraceae</taxon>
        <taxon>Leptospira</taxon>
    </lineage>
</organism>
<sequence>MDYLLIFFYIILVAIVSAPFVYVSIFAKYIPYETDPKSSELFDRRDVLLDNLKDLKIEFDTGKLTETEFKSISSGLVKELEEQDKRISQDSAISSKTETSSKPPLGGKFCHNCGFKIEIFGAKFCPECGTKLQV</sequence>
<evidence type="ECO:0000313" key="3">
    <source>
        <dbReference type="EMBL" id="TGL28282.1"/>
    </source>
</evidence>
<keyword evidence="2" id="KW-1133">Transmembrane helix</keyword>
<keyword evidence="2" id="KW-0472">Membrane</keyword>
<keyword evidence="4" id="KW-1185">Reference proteome</keyword>
<name>A0A4R9J445_9LEPT</name>
<comment type="caution">
    <text evidence="3">The sequence shown here is derived from an EMBL/GenBank/DDBJ whole genome shotgun (WGS) entry which is preliminary data.</text>
</comment>
<gene>
    <name evidence="3" type="ORF">EHQ52_18615</name>
</gene>
<feature type="region of interest" description="Disordered" evidence="1">
    <location>
        <begin position="80"/>
        <end position="103"/>
    </location>
</feature>
<dbReference type="AlphaFoldDB" id="A0A4R9J445"/>
<dbReference type="OrthoDB" id="330073at2"/>
<reference evidence="3" key="1">
    <citation type="journal article" date="2019" name="PLoS Negl. Trop. Dis.">
        <title>Revisiting the worldwide diversity of Leptospira species in the environment.</title>
        <authorList>
            <person name="Vincent A.T."/>
            <person name="Schiettekatte O."/>
            <person name="Bourhy P."/>
            <person name="Veyrier F.J."/>
            <person name="Picardeau M."/>
        </authorList>
    </citation>
    <scope>NUCLEOTIDE SEQUENCE [LARGE SCALE GENOMIC DNA]</scope>
    <source>
        <strain evidence="3">201800265</strain>
    </source>
</reference>
<feature type="compositionally biased region" description="Polar residues" evidence="1">
    <location>
        <begin position="89"/>
        <end position="102"/>
    </location>
</feature>
<proteinExistence type="predicted"/>
<feature type="transmembrane region" description="Helical" evidence="2">
    <location>
        <begin position="6"/>
        <end position="27"/>
    </location>
</feature>
<protein>
    <submittedName>
        <fullName evidence="3">Zinc ribbon domain-containing protein</fullName>
    </submittedName>
</protein>
<dbReference type="EMBL" id="RQFY01000012">
    <property type="protein sequence ID" value="TGL28282.1"/>
    <property type="molecule type" value="Genomic_DNA"/>
</dbReference>